<keyword evidence="3" id="KW-1185">Reference proteome</keyword>
<gene>
    <name evidence="2" type="ORF">PIB30_034672</name>
</gene>
<organism evidence="2 3">
    <name type="scientific">Stylosanthes scabra</name>
    <dbReference type="NCBI Taxonomy" id="79078"/>
    <lineage>
        <taxon>Eukaryota</taxon>
        <taxon>Viridiplantae</taxon>
        <taxon>Streptophyta</taxon>
        <taxon>Embryophyta</taxon>
        <taxon>Tracheophyta</taxon>
        <taxon>Spermatophyta</taxon>
        <taxon>Magnoliopsida</taxon>
        <taxon>eudicotyledons</taxon>
        <taxon>Gunneridae</taxon>
        <taxon>Pentapetalae</taxon>
        <taxon>rosids</taxon>
        <taxon>fabids</taxon>
        <taxon>Fabales</taxon>
        <taxon>Fabaceae</taxon>
        <taxon>Papilionoideae</taxon>
        <taxon>50 kb inversion clade</taxon>
        <taxon>dalbergioids sensu lato</taxon>
        <taxon>Dalbergieae</taxon>
        <taxon>Pterocarpus clade</taxon>
        <taxon>Stylosanthes</taxon>
    </lineage>
</organism>
<evidence type="ECO:0000256" key="1">
    <source>
        <dbReference type="SAM" id="MobiDB-lite"/>
    </source>
</evidence>
<protein>
    <submittedName>
        <fullName evidence="2">Uncharacterized protein</fullName>
    </submittedName>
</protein>
<evidence type="ECO:0000313" key="2">
    <source>
        <dbReference type="EMBL" id="MED6121909.1"/>
    </source>
</evidence>
<name>A0ABU6RDG6_9FABA</name>
<dbReference type="EMBL" id="JASCZI010030370">
    <property type="protein sequence ID" value="MED6121909.1"/>
    <property type="molecule type" value="Genomic_DNA"/>
</dbReference>
<feature type="compositionally biased region" description="Basic and acidic residues" evidence="1">
    <location>
        <begin position="1"/>
        <end position="13"/>
    </location>
</feature>
<proteinExistence type="predicted"/>
<reference evidence="2 3" key="1">
    <citation type="journal article" date="2023" name="Plants (Basel)">
        <title>Bridging the Gap: Combining Genomics and Transcriptomics Approaches to Understand Stylosanthes scabra, an Orphan Legume from the Brazilian Caatinga.</title>
        <authorList>
            <person name="Ferreira-Neto J.R.C."/>
            <person name="da Silva M.D."/>
            <person name="Binneck E."/>
            <person name="de Melo N.F."/>
            <person name="da Silva R.H."/>
            <person name="de Melo A.L.T.M."/>
            <person name="Pandolfi V."/>
            <person name="Bustamante F.O."/>
            <person name="Brasileiro-Vidal A.C."/>
            <person name="Benko-Iseppon A.M."/>
        </authorList>
    </citation>
    <scope>NUCLEOTIDE SEQUENCE [LARGE SCALE GENOMIC DNA]</scope>
    <source>
        <tissue evidence="2">Leaves</tissue>
    </source>
</reference>
<dbReference type="Proteomes" id="UP001341840">
    <property type="component" value="Unassembled WGS sequence"/>
</dbReference>
<sequence>MDRRRGGGTTEDRADLEDDDGPKEQLCEKGRRERQRKVEVVTDNAAKGGCNGDCGDSGRCRGRKGEI</sequence>
<evidence type="ECO:0000313" key="3">
    <source>
        <dbReference type="Proteomes" id="UP001341840"/>
    </source>
</evidence>
<accession>A0ABU6RDG6</accession>
<feature type="region of interest" description="Disordered" evidence="1">
    <location>
        <begin position="1"/>
        <end position="67"/>
    </location>
</feature>
<comment type="caution">
    <text evidence="2">The sequence shown here is derived from an EMBL/GenBank/DDBJ whole genome shotgun (WGS) entry which is preliminary data.</text>
</comment>
<feature type="compositionally biased region" description="Basic and acidic residues" evidence="1">
    <location>
        <begin position="22"/>
        <end position="40"/>
    </location>
</feature>
<feature type="compositionally biased region" description="Basic and acidic residues" evidence="1">
    <location>
        <begin position="56"/>
        <end position="67"/>
    </location>
</feature>